<gene>
    <name evidence="4" type="ORF">AE618_22105</name>
</gene>
<dbReference type="AlphaFoldDB" id="A0A0N1F0S6"/>
<dbReference type="PANTHER" id="PTHR48111">
    <property type="entry name" value="REGULATOR OF RPOS"/>
    <property type="match status" value="1"/>
</dbReference>
<dbReference type="Pfam" id="PF04397">
    <property type="entry name" value="LytTR"/>
    <property type="match status" value="1"/>
</dbReference>
<dbReference type="Proteomes" id="UP000037822">
    <property type="component" value="Unassembled WGS sequence"/>
</dbReference>
<dbReference type="Gene3D" id="3.40.50.2300">
    <property type="match status" value="1"/>
</dbReference>
<feature type="modified residue" description="4-aspartylphosphate" evidence="2">
    <location>
        <position position="54"/>
    </location>
</feature>
<dbReference type="GO" id="GO:0005829">
    <property type="term" value="C:cytosol"/>
    <property type="evidence" value="ECO:0007669"/>
    <property type="project" value="TreeGrafter"/>
</dbReference>
<accession>A0A0N1F0S6</accession>
<dbReference type="PROSITE" id="PS50110">
    <property type="entry name" value="RESPONSE_REGULATORY"/>
    <property type="match status" value="1"/>
</dbReference>
<evidence type="ECO:0000256" key="1">
    <source>
        <dbReference type="ARBA" id="ARBA00023125"/>
    </source>
</evidence>
<dbReference type="InterPro" id="IPR011006">
    <property type="entry name" value="CheY-like_superfamily"/>
</dbReference>
<organism evidence="4 5">
    <name type="scientific">Bosea vaviloviae</name>
    <dbReference type="NCBI Taxonomy" id="1526658"/>
    <lineage>
        <taxon>Bacteria</taxon>
        <taxon>Pseudomonadati</taxon>
        <taxon>Pseudomonadota</taxon>
        <taxon>Alphaproteobacteria</taxon>
        <taxon>Hyphomicrobiales</taxon>
        <taxon>Boseaceae</taxon>
        <taxon>Bosea</taxon>
    </lineage>
</organism>
<dbReference type="RefSeq" id="WP_156330425.1">
    <property type="nucleotide sequence ID" value="NZ_LGSZ01000059.1"/>
</dbReference>
<dbReference type="EMBL" id="LGSZ01000059">
    <property type="protein sequence ID" value="KPH77541.1"/>
    <property type="molecule type" value="Genomic_DNA"/>
</dbReference>
<dbReference type="Pfam" id="PF00072">
    <property type="entry name" value="Response_reg"/>
    <property type="match status" value="1"/>
</dbReference>
<dbReference type="SUPFAM" id="SSF52172">
    <property type="entry name" value="CheY-like"/>
    <property type="match status" value="1"/>
</dbReference>
<dbReference type="GO" id="GO:0000156">
    <property type="term" value="F:phosphorelay response regulator activity"/>
    <property type="evidence" value="ECO:0007669"/>
    <property type="project" value="TreeGrafter"/>
</dbReference>
<dbReference type="PANTHER" id="PTHR48111:SF69">
    <property type="entry name" value="RESPONSE REGULATOR RECEIVER"/>
    <property type="match status" value="1"/>
</dbReference>
<dbReference type="OrthoDB" id="9793421at2"/>
<dbReference type="GO" id="GO:0032993">
    <property type="term" value="C:protein-DNA complex"/>
    <property type="evidence" value="ECO:0007669"/>
    <property type="project" value="TreeGrafter"/>
</dbReference>
<feature type="domain" description="Response regulatory" evidence="3">
    <location>
        <begin position="3"/>
        <end position="114"/>
    </location>
</feature>
<dbReference type="InterPro" id="IPR007492">
    <property type="entry name" value="LytTR_DNA-bd_dom"/>
</dbReference>
<sequence>MPNVILVDDEPLARQGLRTLLAAHPDVRIVGEAGSASQARALIDAARPDVIFLDIEMADATGLDLVRTLERPPAIIFVTAHADYAVEAFAVQATDYLLKPVRPERLSAALARLPPVLGSPNGPGAAENAVLRVRSRQRALLLRPAALVALVAERDYTRIVPAHATPMLVKQSLGELDKSLPHPPFLKLGRSLIVNGQRLTEVQHIDRGETRLFFDGHDGPIVLGRAATAIFRKSQLKGSRKRG</sequence>
<keyword evidence="2" id="KW-0597">Phosphoprotein</keyword>
<protein>
    <recommendedName>
        <fullName evidence="3">Response regulatory domain-containing protein</fullName>
    </recommendedName>
</protein>
<dbReference type="SMART" id="SM00850">
    <property type="entry name" value="LytTR"/>
    <property type="match status" value="1"/>
</dbReference>
<comment type="caution">
    <text evidence="4">The sequence shown here is derived from an EMBL/GenBank/DDBJ whole genome shotgun (WGS) entry which is preliminary data.</text>
</comment>
<dbReference type="GO" id="GO:0006355">
    <property type="term" value="P:regulation of DNA-templated transcription"/>
    <property type="evidence" value="ECO:0007669"/>
    <property type="project" value="TreeGrafter"/>
</dbReference>
<reference evidence="4 5" key="1">
    <citation type="submission" date="2015-07" db="EMBL/GenBank/DDBJ databases">
        <title>Whole genome sequencing of Bosea vaviloviae isolated from cave pool.</title>
        <authorList>
            <person name="Tan N.E.H."/>
            <person name="Lee Y.P."/>
            <person name="Gan H.M."/>
            <person name="Barton H."/>
            <person name="Savka M.A."/>
        </authorList>
    </citation>
    <scope>NUCLEOTIDE SEQUENCE [LARGE SCALE GENOMIC DNA]</scope>
    <source>
        <strain evidence="4 5">SD260</strain>
    </source>
</reference>
<evidence type="ECO:0000313" key="4">
    <source>
        <dbReference type="EMBL" id="KPH77541.1"/>
    </source>
</evidence>
<dbReference type="InterPro" id="IPR001789">
    <property type="entry name" value="Sig_transdc_resp-reg_receiver"/>
</dbReference>
<name>A0A0N1F0S6_9HYPH</name>
<keyword evidence="1" id="KW-0238">DNA-binding</keyword>
<keyword evidence="5" id="KW-1185">Reference proteome</keyword>
<evidence type="ECO:0000259" key="3">
    <source>
        <dbReference type="PROSITE" id="PS50110"/>
    </source>
</evidence>
<dbReference type="InterPro" id="IPR039420">
    <property type="entry name" value="WalR-like"/>
</dbReference>
<proteinExistence type="predicted"/>
<dbReference type="SMART" id="SM00448">
    <property type="entry name" value="REC"/>
    <property type="match status" value="1"/>
</dbReference>
<dbReference type="PATRIC" id="fig|1526658.3.peg.2498"/>
<evidence type="ECO:0000256" key="2">
    <source>
        <dbReference type="PROSITE-ProRule" id="PRU00169"/>
    </source>
</evidence>
<evidence type="ECO:0000313" key="5">
    <source>
        <dbReference type="Proteomes" id="UP000037822"/>
    </source>
</evidence>
<dbReference type="GO" id="GO:0000976">
    <property type="term" value="F:transcription cis-regulatory region binding"/>
    <property type="evidence" value="ECO:0007669"/>
    <property type="project" value="TreeGrafter"/>
</dbReference>